<dbReference type="SUPFAM" id="SSF56300">
    <property type="entry name" value="Metallo-dependent phosphatases"/>
    <property type="match status" value="1"/>
</dbReference>
<gene>
    <name evidence="1" type="ORF">H9784_10775</name>
</gene>
<dbReference type="AlphaFoldDB" id="A0A9D2HPI7"/>
<accession>A0A9D2HPI7</accession>
<dbReference type="Proteomes" id="UP000823821">
    <property type="component" value="Unassembled WGS sequence"/>
</dbReference>
<evidence type="ECO:0000313" key="1">
    <source>
        <dbReference type="EMBL" id="HJA80027.1"/>
    </source>
</evidence>
<name>A0A9D2HPI7_9BACT</name>
<reference evidence="1" key="2">
    <citation type="submission" date="2021-04" db="EMBL/GenBank/DDBJ databases">
        <authorList>
            <person name="Gilroy R."/>
        </authorList>
    </citation>
    <scope>NUCLEOTIDE SEQUENCE</scope>
    <source>
        <strain evidence="1">5032</strain>
    </source>
</reference>
<proteinExistence type="predicted"/>
<organism evidence="1 2">
    <name type="scientific">Candidatus Desulfovibrio intestinavium</name>
    <dbReference type="NCBI Taxonomy" id="2838534"/>
    <lineage>
        <taxon>Bacteria</taxon>
        <taxon>Pseudomonadati</taxon>
        <taxon>Thermodesulfobacteriota</taxon>
        <taxon>Desulfovibrionia</taxon>
        <taxon>Desulfovibrionales</taxon>
        <taxon>Desulfovibrionaceae</taxon>
        <taxon>Desulfovibrio</taxon>
    </lineage>
</organism>
<comment type="caution">
    <text evidence="1">The sequence shown here is derived from an EMBL/GenBank/DDBJ whole genome shotgun (WGS) entry which is preliminary data.</text>
</comment>
<dbReference type="InterPro" id="IPR029052">
    <property type="entry name" value="Metallo-depent_PP-like"/>
</dbReference>
<dbReference type="EMBL" id="DWZD01000053">
    <property type="protein sequence ID" value="HJA80027.1"/>
    <property type="molecule type" value="Genomic_DNA"/>
</dbReference>
<protein>
    <submittedName>
        <fullName evidence="1">Metallophosphoesterase</fullName>
    </submittedName>
</protein>
<sequence>MPSVLVLGDSHAAWPWLGAALSVFRPDICLVAGDFGWWPKLLPLPHTVLPPALLERTELHFLDGNHEDHPALRQVVPRGCFEPVELLPRIIYHPRGSTMRLPDGRTVFFAGGGKSVDRAYRTEGRDWFPEEILVREDLPHTLPQADVVISHTLPAAFGVTKSFGKATPRGRFDFSPDPSCAVLDEVLTACRPALWLGAHFHRELRGEHVHADGRRTVWRALDEVSGWYYHAHSPCAFWLCGDAPCADDGALGFPGGERAPVRLDRDGLYAVLPADNVPPRWRDAVNRFCAGRACPVLTLADGTSCVGFWLQDIFGFLEFWWRQQAG</sequence>
<dbReference type="GO" id="GO:0016787">
    <property type="term" value="F:hydrolase activity"/>
    <property type="evidence" value="ECO:0007669"/>
    <property type="project" value="InterPro"/>
</dbReference>
<reference evidence="1" key="1">
    <citation type="journal article" date="2021" name="PeerJ">
        <title>Extensive microbial diversity within the chicken gut microbiome revealed by metagenomics and culture.</title>
        <authorList>
            <person name="Gilroy R."/>
            <person name="Ravi A."/>
            <person name="Getino M."/>
            <person name="Pursley I."/>
            <person name="Horton D.L."/>
            <person name="Alikhan N.F."/>
            <person name="Baker D."/>
            <person name="Gharbi K."/>
            <person name="Hall N."/>
            <person name="Watson M."/>
            <person name="Adriaenssens E.M."/>
            <person name="Foster-Nyarko E."/>
            <person name="Jarju S."/>
            <person name="Secka A."/>
            <person name="Antonio M."/>
            <person name="Oren A."/>
            <person name="Chaudhuri R.R."/>
            <person name="La Ragione R."/>
            <person name="Hildebrand F."/>
            <person name="Pallen M.J."/>
        </authorList>
    </citation>
    <scope>NUCLEOTIDE SEQUENCE</scope>
    <source>
        <strain evidence="1">5032</strain>
    </source>
</reference>
<evidence type="ECO:0000313" key="2">
    <source>
        <dbReference type="Proteomes" id="UP000823821"/>
    </source>
</evidence>